<name>A0ABU1F2M1_9RHOB</name>
<proteinExistence type="predicted"/>
<dbReference type="RefSeq" id="WP_310455158.1">
    <property type="nucleotide sequence ID" value="NZ_JAVKPH010000001.1"/>
</dbReference>
<evidence type="ECO:0000313" key="2">
    <source>
        <dbReference type="Proteomes" id="UP001247754"/>
    </source>
</evidence>
<evidence type="ECO:0000313" key="1">
    <source>
        <dbReference type="EMBL" id="MDR5651110.1"/>
    </source>
</evidence>
<protein>
    <submittedName>
        <fullName evidence="1">Uncharacterized protein</fullName>
    </submittedName>
</protein>
<comment type="caution">
    <text evidence="1">The sequence shown here is derived from an EMBL/GenBank/DDBJ whole genome shotgun (WGS) entry which is preliminary data.</text>
</comment>
<dbReference type="Proteomes" id="UP001247754">
    <property type="component" value="Unassembled WGS sequence"/>
</dbReference>
<dbReference type="EMBL" id="JAVKPH010000001">
    <property type="protein sequence ID" value="MDR5651110.1"/>
    <property type="molecule type" value="Genomic_DNA"/>
</dbReference>
<sequence>MARKKTPAQAFNILIVAQAGRLQYEAVLFAASLAATSPGARLYVAEPQPGPNWRSDPRVTAAPVRALLESLGATIVPFESRHFGQSWPYGNKIEALAALPAGEPFVFFDTDTLVTAPLAEVGFDFARPAASMRREGSWPVVPLYGPGYGGIWKSLYDRFGLDFAGTLDLSQPDEYWQRYLYFNAGWFFYRCPRLFGERFADYALSIRDDPPVELACQSLDPWLDQVALPLVIHSFGGGRPGPGLAGLDGAATCHYRTLPLLYARESDRAVAVLEEVAGQKEIRRVLRDWDQAREMVYRNRGAKVRALFDRADLPRREKTVRNTLRQAGYWIR</sequence>
<organism evidence="1 2">
    <name type="scientific">Ruixingdingia sedimenti</name>
    <dbReference type="NCBI Taxonomy" id="3073604"/>
    <lineage>
        <taxon>Bacteria</taxon>
        <taxon>Pseudomonadati</taxon>
        <taxon>Pseudomonadota</taxon>
        <taxon>Alphaproteobacteria</taxon>
        <taxon>Rhodobacterales</taxon>
        <taxon>Paracoccaceae</taxon>
        <taxon>Ruixingdingia</taxon>
    </lineage>
</organism>
<accession>A0ABU1F2M1</accession>
<reference evidence="1 2" key="1">
    <citation type="submission" date="2023-09" db="EMBL/GenBank/DDBJ databases">
        <title>Xinfangfangia sedmenti sp. nov., isolated the sedment.</title>
        <authorList>
            <person name="Xu L."/>
        </authorList>
    </citation>
    <scope>NUCLEOTIDE SEQUENCE [LARGE SCALE GENOMIC DNA]</scope>
    <source>
        <strain evidence="1 2">LG-4</strain>
    </source>
</reference>
<gene>
    <name evidence="1" type="ORF">RGD00_00710</name>
</gene>
<keyword evidence="2" id="KW-1185">Reference proteome</keyword>